<organism evidence="2 3">
    <name type="scientific">Tanacetum coccineum</name>
    <dbReference type="NCBI Taxonomy" id="301880"/>
    <lineage>
        <taxon>Eukaryota</taxon>
        <taxon>Viridiplantae</taxon>
        <taxon>Streptophyta</taxon>
        <taxon>Embryophyta</taxon>
        <taxon>Tracheophyta</taxon>
        <taxon>Spermatophyta</taxon>
        <taxon>Magnoliopsida</taxon>
        <taxon>eudicotyledons</taxon>
        <taxon>Gunneridae</taxon>
        <taxon>Pentapetalae</taxon>
        <taxon>asterids</taxon>
        <taxon>campanulids</taxon>
        <taxon>Asterales</taxon>
        <taxon>Asteraceae</taxon>
        <taxon>Asteroideae</taxon>
        <taxon>Anthemideae</taxon>
        <taxon>Anthemidinae</taxon>
        <taxon>Tanacetum</taxon>
    </lineage>
</organism>
<proteinExistence type="predicted"/>
<evidence type="ECO:0000256" key="1">
    <source>
        <dbReference type="SAM" id="MobiDB-lite"/>
    </source>
</evidence>
<dbReference type="EMBL" id="BQNB010016821">
    <property type="protein sequence ID" value="GJT56171.1"/>
    <property type="molecule type" value="Genomic_DNA"/>
</dbReference>
<feature type="region of interest" description="Disordered" evidence="1">
    <location>
        <begin position="192"/>
        <end position="259"/>
    </location>
</feature>
<reference evidence="2" key="1">
    <citation type="journal article" date="2022" name="Int. J. Mol. Sci.">
        <title>Draft Genome of Tanacetum Coccineum: Genomic Comparison of Closely Related Tanacetum-Family Plants.</title>
        <authorList>
            <person name="Yamashiro T."/>
            <person name="Shiraishi A."/>
            <person name="Nakayama K."/>
            <person name="Satake H."/>
        </authorList>
    </citation>
    <scope>NUCLEOTIDE SEQUENCE</scope>
</reference>
<comment type="caution">
    <text evidence="2">The sequence shown here is derived from an EMBL/GenBank/DDBJ whole genome shotgun (WGS) entry which is preliminary data.</text>
</comment>
<evidence type="ECO:0000313" key="2">
    <source>
        <dbReference type="EMBL" id="GJT56171.1"/>
    </source>
</evidence>
<dbReference type="Proteomes" id="UP001151760">
    <property type="component" value="Unassembled WGS sequence"/>
</dbReference>
<reference evidence="2" key="2">
    <citation type="submission" date="2022-01" db="EMBL/GenBank/DDBJ databases">
        <authorList>
            <person name="Yamashiro T."/>
            <person name="Shiraishi A."/>
            <person name="Satake H."/>
            <person name="Nakayama K."/>
        </authorList>
    </citation>
    <scope>NUCLEOTIDE SEQUENCE</scope>
</reference>
<evidence type="ECO:0000313" key="3">
    <source>
        <dbReference type="Proteomes" id="UP001151760"/>
    </source>
</evidence>
<sequence>MRNSFSSTCNNSTSSICLHYITCTSIPTAPITTDAPTITTVIPESDALTSVQLRVAKLEKDVSKLKKIDHSAEALTTLKSQVPTSAPEFSKIQKPTIDLEQESDKSASEICKIKREQAEKQKMPKYTIKSTNKAALKEYDLKSALYQTMHENKSFNKNPANYALYHALMVALIEDENAMDKGVVYIVKNHKRQHDDDNDDDDEDPLARPNQGKKTKRRRTKESEFSKKTSTTKETSKGKALTKGFKTGKSASAKKPVEEPIAEVVMDNAVNTAGEDVVYDDDQSQDMSEPKTYKTPNQDWEKRGFQPKRLAQGLEVGSIRRIQGLDTAYWGFLGVGTTFDIFQNIHILYLQYGVLTSSGYGVLSFIPLWSLVSAGTTTLYQSFC</sequence>
<name>A0ABQ5EYN0_9ASTR</name>
<accession>A0ABQ5EYN0</accession>
<protein>
    <submittedName>
        <fullName evidence="2">Uncharacterized protein</fullName>
    </submittedName>
</protein>
<keyword evidence="3" id="KW-1185">Reference proteome</keyword>
<feature type="compositionally biased region" description="Basic residues" evidence="1">
    <location>
        <begin position="211"/>
        <end position="220"/>
    </location>
</feature>
<gene>
    <name evidence="2" type="ORF">Tco_0991225</name>
</gene>